<dbReference type="GO" id="GO:0016020">
    <property type="term" value="C:membrane"/>
    <property type="evidence" value="ECO:0007669"/>
    <property type="project" value="GOC"/>
</dbReference>
<dbReference type="InterPro" id="IPR029044">
    <property type="entry name" value="Nucleotide-diphossugar_trans"/>
</dbReference>
<gene>
    <name evidence="5" type="ORF">FYC51_06815</name>
</gene>
<dbReference type="Pfam" id="PF00535">
    <property type="entry name" value="Glycos_transf_2"/>
    <property type="match status" value="1"/>
</dbReference>
<dbReference type="AlphaFoldDB" id="A0A5S4V322"/>
<organism evidence="5 6">
    <name type="scientific">Agromyces mariniharenae</name>
    <dbReference type="NCBI Taxonomy" id="2604423"/>
    <lineage>
        <taxon>Bacteria</taxon>
        <taxon>Bacillati</taxon>
        <taxon>Actinomycetota</taxon>
        <taxon>Actinomycetes</taxon>
        <taxon>Micrococcales</taxon>
        <taxon>Microbacteriaceae</taxon>
        <taxon>Agromyces</taxon>
    </lineage>
</organism>
<comment type="caution">
    <text evidence="5">The sequence shown here is derived from an EMBL/GenBank/DDBJ whole genome shotgun (WGS) entry which is preliminary data.</text>
</comment>
<dbReference type="Gene3D" id="3.90.550.10">
    <property type="entry name" value="Spore Coat Polysaccharide Biosynthesis Protein SpsA, Chain A"/>
    <property type="match status" value="1"/>
</dbReference>
<dbReference type="Proteomes" id="UP000325243">
    <property type="component" value="Unassembled WGS sequence"/>
</dbReference>
<dbReference type="InterPro" id="IPR039528">
    <property type="entry name" value="DPM1-like"/>
</dbReference>
<evidence type="ECO:0000259" key="4">
    <source>
        <dbReference type="Pfam" id="PF00535"/>
    </source>
</evidence>
<evidence type="ECO:0000256" key="2">
    <source>
        <dbReference type="ARBA" id="ARBA00022676"/>
    </source>
</evidence>
<protein>
    <submittedName>
        <fullName evidence="5">Polyprenol monophosphomannose synthase</fullName>
    </submittedName>
</protein>
<dbReference type="GO" id="GO:0004582">
    <property type="term" value="F:dolichyl-phosphate beta-D-mannosyltransferase activity"/>
    <property type="evidence" value="ECO:0007669"/>
    <property type="project" value="InterPro"/>
</dbReference>
<dbReference type="PANTHER" id="PTHR43398">
    <property type="entry name" value="DOLICHOL-PHOSPHATE MANNOSYLTRANSFERASE SUBUNIT 1"/>
    <property type="match status" value="1"/>
</dbReference>
<dbReference type="PANTHER" id="PTHR43398:SF1">
    <property type="entry name" value="DOLICHOL-PHOSPHATE MANNOSYLTRANSFERASE SUBUNIT 1"/>
    <property type="match status" value="1"/>
</dbReference>
<evidence type="ECO:0000256" key="1">
    <source>
        <dbReference type="ARBA" id="ARBA00006739"/>
    </source>
</evidence>
<proteinExistence type="inferred from homology"/>
<reference evidence="5 6" key="1">
    <citation type="submission" date="2019-08" db="EMBL/GenBank/DDBJ databases">
        <authorList>
            <person name="Hu J."/>
        </authorList>
    </citation>
    <scope>NUCLEOTIDE SEQUENCE [LARGE SCALE GENOMIC DNA]</scope>
    <source>
        <strain evidence="5 6">NEAU-184</strain>
    </source>
</reference>
<dbReference type="SUPFAM" id="SSF53448">
    <property type="entry name" value="Nucleotide-diphospho-sugar transferases"/>
    <property type="match status" value="1"/>
</dbReference>
<dbReference type="InterPro" id="IPR001173">
    <property type="entry name" value="Glyco_trans_2-like"/>
</dbReference>
<name>A0A5S4V322_9MICO</name>
<comment type="similarity">
    <text evidence="1">Belongs to the glycosyltransferase 2 family.</text>
</comment>
<sequence>MAGTLVVIPTYNERESLADTIARVRAAVPEASVLVVDDSSPDGTGELADELAAADGAVHVLHRRTKDGLGAAYLEAFGWALDRGFDPIVQLDADGSHLPEQLPRLLAALEPTDAAGGADLVIGSRWIPGGSIENWPRHRELLSRWGSAYARMVLRLDTRDATAGYRAFRADALRRIRLEDVHTRGYGFQVDMLWHAREAGLTVVEVPVTFVERRHGRSKMSPAIVVEATLRVTGWGLRSLFGHRPQPASNSGSAGRSRT</sequence>
<dbReference type="CDD" id="cd06442">
    <property type="entry name" value="DPM1_like"/>
    <property type="match status" value="1"/>
</dbReference>
<keyword evidence="3" id="KW-0808">Transferase</keyword>
<evidence type="ECO:0000313" key="6">
    <source>
        <dbReference type="Proteomes" id="UP000325243"/>
    </source>
</evidence>
<evidence type="ECO:0000313" key="5">
    <source>
        <dbReference type="EMBL" id="TYL53386.1"/>
    </source>
</evidence>
<evidence type="ECO:0000256" key="3">
    <source>
        <dbReference type="ARBA" id="ARBA00022679"/>
    </source>
</evidence>
<feature type="domain" description="Glycosyltransferase 2-like" evidence="4">
    <location>
        <begin position="6"/>
        <end position="176"/>
    </location>
</feature>
<keyword evidence="2" id="KW-0328">Glycosyltransferase</keyword>
<dbReference type="FunFam" id="3.90.550.10:FF:000122">
    <property type="entry name" value="Dolichol-phosphate mannosyltransferase subunit 1"/>
    <property type="match status" value="1"/>
</dbReference>
<dbReference type="RefSeq" id="WP_148732855.1">
    <property type="nucleotide sequence ID" value="NZ_VSSB01000001.1"/>
</dbReference>
<accession>A0A5S4V322</accession>
<dbReference type="GO" id="GO:0009247">
    <property type="term" value="P:glycolipid biosynthetic process"/>
    <property type="evidence" value="ECO:0007669"/>
    <property type="project" value="TreeGrafter"/>
</dbReference>
<dbReference type="EMBL" id="VSSB01000001">
    <property type="protein sequence ID" value="TYL53386.1"/>
    <property type="molecule type" value="Genomic_DNA"/>
</dbReference>
<keyword evidence="6" id="KW-1185">Reference proteome</keyword>